<evidence type="ECO:0000256" key="2">
    <source>
        <dbReference type="ARBA" id="ARBA00012438"/>
    </source>
</evidence>
<keyword evidence="6" id="KW-0418">Kinase</keyword>
<protein>
    <recommendedName>
        <fullName evidence="2">histidine kinase</fullName>
        <ecNumber evidence="2">2.7.13.3</ecNumber>
    </recommendedName>
</protein>
<dbReference type="EC" id="2.7.13.3" evidence="2"/>
<organism evidence="11 12">
    <name type="scientific">Dactylosporangium fulvum</name>
    <dbReference type="NCBI Taxonomy" id="53359"/>
    <lineage>
        <taxon>Bacteria</taxon>
        <taxon>Bacillati</taxon>
        <taxon>Actinomycetota</taxon>
        <taxon>Actinomycetes</taxon>
        <taxon>Micromonosporales</taxon>
        <taxon>Micromonosporaceae</taxon>
        <taxon>Dactylosporangium</taxon>
    </lineage>
</organism>
<dbReference type="Pfam" id="PF02518">
    <property type="entry name" value="HATPase_c"/>
    <property type="match status" value="1"/>
</dbReference>
<accession>A0ABY5VZ35</accession>
<keyword evidence="7 9" id="KW-1133">Transmembrane helix</keyword>
<evidence type="ECO:0000256" key="5">
    <source>
        <dbReference type="ARBA" id="ARBA00022692"/>
    </source>
</evidence>
<feature type="compositionally biased region" description="Polar residues" evidence="8">
    <location>
        <begin position="820"/>
        <end position="843"/>
    </location>
</feature>
<keyword evidence="9" id="KW-0472">Membrane</keyword>
<feature type="compositionally biased region" description="Basic and acidic residues" evidence="8">
    <location>
        <begin position="802"/>
        <end position="811"/>
    </location>
</feature>
<feature type="region of interest" description="Disordered" evidence="8">
    <location>
        <begin position="728"/>
        <end position="843"/>
    </location>
</feature>
<name>A0ABY5VZ35_9ACTN</name>
<dbReference type="EMBL" id="CP073720">
    <property type="protein sequence ID" value="UWP82400.1"/>
    <property type="molecule type" value="Genomic_DNA"/>
</dbReference>
<evidence type="ECO:0000259" key="10">
    <source>
        <dbReference type="PROSITE" id="PS50109"/>
    </source>
</evidence>
<dbReference type="InterPro" id="IPR003594">
    <property type="entry name" value="HATPase_dom"/>
</dbReference>
<evidence type="ECO:0000313" key="12">
    <source>
        <dbReference type="Proteomes" id="UP001059617"/>
    </source>
</evidence>
<dbReference type="InterPro" id="IPR036890">
    <property type="entry name" value="HATPase_C_sf"/>
</dbReference>
<evidence type="ECO:0000313" key="11">
    <source>
        <dbReference type="EMBL" id="UWP82400.1"/>
    </source>
</evidence>
<keyword evidence="4" id="KW-0808">Transferase</keyword>
<dbReference type="Proteomes" id="UP001059617">
    <property type="component" value="Chromosome"/>
</dbReference>
<reference evidence="11" key="2">
    <citation type="submission" date="2022-09" db="EMBL/GenBank/DDBJ databases">
        <title>Biosynthetic gene clusters of Dactylosporangioum fulvum.</title>
        <authorList>
            <person name="Caradec T."/>
        </authorList>
    </citation>
    <scope>NUCLEOTIDE SEQUENCE</scope>
    <source>
        <strain evidence="11">NRRL B-16292</strain>
    </source>
</reference>
<dbReference type="PANTHER" id="PTHR45436">
    <property type="entry name" value="SENSOR HISTIDINE KINASE YKOH"/>
    <property type="match status" value="1"/>
</dbReference>
<feature type="domain" description="Histidine kinase" evidence="10">
    <location>
        <begin position="535"/>
        <end position="641"/>
    </location>
</feature>
<proteinExistence type="predicted"/>
<evidence type="ECO:0000256" key="7">
    <source>
        <dbReference type="ARBA" id="ARBA00022989"/>
    </source>
</evidence>
<evidence type="ECO:0000256" key="4">
    <source>
        <dbReference type="ARBA" id="ARBA00022679"/>
    </source>
</evidence>
<evidence type="ECO:0000256" key="8">
    <source>
        <dbReference type="SAM" id="MobiDB-lite"/>
    </source>
</evidence>
<keyword evidence="5 9" id="KW-0812">Transmembrane</keyword>
<feature type="transmembrane region" description="Helical" evidence="9">
    <location>
        <begin position="20"/>
        <end position="41"/>
    </location>
</feature>
<dbReference type="Pfam" id="PF08376">
    <property type="entry name" value="NIT"/>
    <property type="match status" value="1"/>
</dbReference>
<dbReference type="PANTHER" id="PTHR45436:SF5">
    <property type="entry name" value="SENSOR HISTIDINE KINASE TRCS"/>
    <property type="match status" value="1"/>
</dbReference>
<reference evidence="11" key="1">
    <citation type="submission" date="2021-04" db="EMBL/GenBank/DDBJ databases">
        <authorList>
            <person name="Hartkoorn R.C."/>
            <person name="Beaudoing E."/>
            <person name="Hot D."/>
        </authorList>
    </citation>
    <scope>NUCLEOTIDE SEQUENCE</scope>
    <source>
        <strain evidence="11">NRRL B-16292</strain>
    </source>
</reference>
<sequence>MASNRRGGRQRSIKRRIIRLVLVPGVVAVTLWLVASGYLVFQGWYNREVANGVRKVSIPAVSALASIQQERRLSVGYLSQPSRGVQELLEQRQQTDQRLAELRTVADAGLANAPQSIVTRWKAVTGFLDQLPGVRSTIDAKSADAQDAYDFYNQLLDAATALFDTQARMVPDATATKGGIAATEVWRASDLMSRAGSAIEAAFGARALSDQDHLAFVNMVGAYRFGLTTVAPHLQPEVRQRYEDVTASDAWKQLVAAENAIIASGPWRNGVPRTLPVDAARWQALTRQVSDQLIDLTVLEADQVSAQTLRTGNNQLLAASLGSLIALCVAIGAILWAVRQSQVLVDQGLSVRLARLGRDAAETVDQRLPAMMDRLRRREPVDLEVELPTKDYGSDEIGQVADVINRSLHVAAGAAVDEAKTRAAGTAMLMGVARRPQRPLQRGLQVIEGLQKRIGDEEVLPQLFDIHHQLNQTRRFLENLVILAGGQIGRRFKNPVPLRRVLLAAFAETQHYQRITLRDAPDVALVGPAIAGTVHLLAELLDNALAFSPPTTTVWVTCVEVPHGVAVEIEDAGVGMNAEAVERANELLATAPTPDVTELKGGTQVGLYVVAELAKRDGVQVSIRRSAYGGLLAIVLLPERVLVTTGSIEPEVSDVPESPAALAAERIDTGIHPAVTRTARPDDIRRYDLRPAAGVATVAAAPTASTGSIPEPREPHVVHAAAHRRADLTGGVRSSDFSNGSAVAPRQRASSAAYGVGTEPPNPQAATRPVLPHRQPQQHLAPELREEDTPDTRAQGATAAKSPEDVRDRYTRYQRGRSGLTPSDGRTASNGNTFTSADQGGEA</sequence>
<comment type="catalytic activity">
    <reaction evidence="1">
        <text>ATP + protein L-histidine = ADP + protein N-phospho-L-histidine.</text>
        <dbReference type="EC" id="2.7.13.3"/>
    </reaction>
</comment>
<evidence type="ECO:0000256" key="1">
    <source>
        <dbReference type="ARBA" id="ARBA00000085"/>
    </source>
</evidence>
<dbReference type="SUPFAM" id="SSF55874">
    <property type="entry name" value="ATPase domain of HSP90 chaperone/DNA topoisomerase II/histidine kinase"/>
    <property type="match status" value="1"/>
</dbReference>
<dbReference type="RefSeq" id="WP_259860172.1">
    <property type="nucleotide sequence ID" value="NZ_BAAAST010000025.1"/>
</dbReference>
<dbReference type="InterPro" id="IPR013587">
    <property type="entry name" value="Nitrate/nitrite_sensing"/>
</dbReference>
<keyword evidence="12" id="KW-1185">Reference proteome</keyword>
<dbReference type="Gene3D" id="3.30.565.10">
    <property type="entry name" value="Histidine kinase-like ATPase, C-terminal domain"/>
    <property type="match status" value="1"/>
</dbReference>
<dbReference type="InterPro" id="IPR005467">
    <property type="entry name" value="His_kinase_dom"/>
</dbReference>
<evidence type="ECO:0000256" key="3">
    <source>
        <dbReference type="ARBA" id="ARBA00022553"/>
    </source>
</evidence>
<evidence type="ECO:0000256" key="9">
    <source>
        <dbReference type="SAM" id="Phobius"/>
    </source>
</evidence>
<dbReference type="InterPro" id="IPR050428">
    <property type="entry name" value="TCS_sensor_his_kinase"/>
</dbReference>
<evidence type="ECO:0000256" key="6">
    <source>
        <dbReference type="ARBA" id="ARBA00022777"/>
    </source>
</evidence>
<dbReference type="SMART" id="SM00387">
    <property type="entry name" value="HATPase_c"/>
    <property type="match status" value="1"/>
</dbReference>
<keyword evidence="3" id="KW-0597">Phosphoprotein</keyword>
<gene>
    <name evidence="11" type="ORF">Dfulv_46390</name>
</gene>
<dbReference type="PROSITE" id="PS50109">
    <property type="entry name" value="HIS_KIN"/>
    <property type="match status" value="1"/>
</dbReference>